<sequence length="2305" mass="255987">MRKSLISLLFVLPLGAADLEFKEAFADPATRQAALSKLVPQTRDWFFYHALHQQLSGQADAYRKTIEAWKAASSTEILIPTDGLEILENRELLLRFDAEPRKSSDALIRQLDLKFEDTKPDARADEKLPDRLDPALISAQAFENIANARNSGEGYKKYSEARLLAELDRLATFDETKLRFFHRSLSRADHPGIVPLIVKNLQLSGPDKFGERKIHQLLTRGQMDELLAAVPSLRNDEAFAVRYLTTLLPGAETDFDRDTAAHAAHLAACRTFVLGLPPALNSLKAHVLFHHLRLQRELGQFPQEDLLTFLRLPRSVDSLYRLLPPAAENPVIQLSEDFRKATGCPPVYDDRPLVQVYLRHLLGTMESSDPFKEFIEEAPLRQIHARARLLAGADPNRWGAVLHPAEVQELQKETRISFAPGQQELLGGDAAVKLTLDLKNTPELAVRVFELDLPGWIEREESEPSVGLDLEGLVPHFERSLRFDQAPLLLHREVLDLPELTGPGAWIVECVSRGVVSRALIRKGRLIPFIEPAARGQIIRVFDEKGNLLTDASVSIGTETFAAKEEGGIFVPDKGRSARNTGIVRHGKLAVPLELRPRFDEVSLDARFHVDREQLLADQEASLSLRLRLNSHGHEIPLEWIEKPSIVMEATLVNGTKTERVISSELKLEPAMSIPFQVPANARGLRLKFTGTVTPHDGEDPVPVTAEKSYQLNGILGSSRIAAGLFTKSTEGYRLEVRGRNGEPLPSRPVSLEFLHRDYEESLQLEVRTDDSGKVELGSLPDIEVVEAKGTGIDSASLQPGNEESWHKRPSHLNLALGEEARLPLTRPMENPDRTRVSLVETRDDVVVRDHFDKLASQDGLLVVRGLPAGDYSLTMDGSNIPVRVSGGQLRQQLLVSTSRIVPHHLPAMPSIHSAALAEGSLVLHVNGAAPGTRVALVGRRYLYHWPMGNALQPFANPEPDSIVPDFIGNDLLEARKLSDELRYILDRRAAKSYPGSLLPRPGLLVNRWSQEDLVQDKQAGAGGLDGNVLPRLSEGESQPAPESSDDDDSNREDLWESVDFLAKGSVVRSDLQVAEDGTLRLPATDFVHCQYLEVIVLDHHARHHSILPLAPNDPPLRDRRLSRPLDPGKYHVGTRRAAALAKGAEASIESVIDADWRAFTTLAEAHAFLAGASGDPNLERFRPLIDWPSLDEAAKLAFLSEHACHELHLFLARKDKEFFDKHVKPMLAEKKAPDLIDDVLLQRDLNKYLRPYAWQRLNAAEKALLSQALPAARQRITSELENRWEIESPTPEQETILFTKTLGGSELSVADSLGLASASPEFNAPEEGGTTGATYLIKKLDAIIIPEIDFEDISVAEAIDHLRAKSIEQDTIEIDPAKRGINFAIRKPRPSLVGEAQGIDPGTLRVKELKLRNVPLGKVLKYLVDGTKLRYKVDDFAVTFVPATETDEDLFTKTFLVPPDFISSLGGSLRDPQDDPFSDPFADSPSGRMPEILAPRKNEIEVLQSNGVKFPEGATARFDAATSTLVVRNTPTNLDLIEQITEQISGGHSGALEAMDAFSGSEGSIANSIGKPIDLSVTDMVTGSLRSDGSATNRNYIDAVLNNPQPGAPAFAGPVAGNFPARPSWSSDRDKTRLWRESRYYHYIGSTGEAFIPLNRFWLDLAAWDGNGSFVSPHFNACTSNANEALLCLAMLDLPFKAERPETTVDGSTLRVKAREPMLLFYKDTRETQKLAQDSPVLVRQTFHRFDDQFRTENGRKIENSITGDFTPGIPYEASMIVTNPSGAGRRIDVLAQIPAGAIPLSAKSSTESLTKDLEPYGVLTLKLAFYFPLPGEFPIYPMQVSEGDLVLARGESKTLRAPAEAAPIDANSWPAIARDASPEVVLERLKTINLKTADLKLIRWRMRELDFYQKSVAILRERLHFSREVYAYAFFHADAGSLGDALENTPLTDDLGEWLDSTLLKIRPEEHRHWETIEFDPLVNPRTHRFADKDRLTHPDALRHFESFLDILAWKPVLTAEDQLSLTAQLLLQDRVDEALTRFDAFNPADLTSRMAYDYLQAVVLFHRSQAVEARAIALEYGALPPGLWKERFGKVIAQADEILALQVPRKADEEKPQEEAPSIDLALAADGKLLVKQHKLGKTSLQLFSVDLEVLFSKDPFLTGEGALQPGIRANETREVALAAAETTVELPENFRKGNVLVTASSGTTNMLKVLDSRALEMIRQPEERTLQVYDTASRLPLSQCYVKVYVQGMNGETRFHKDGYTDLRGKFDYLSHTGEKLGEIRRISVLISHPEKGARIEVFDL</sequence>
<evidence type="ECO:0000313" key="2">
    <source>
        <dbReference type="EMBL" id="QJE94652.1"/>
    </source>
</evidence>
<gene>
    <name evidence="2" type="ORF">HHL09_02260</name>
</gene>
<evidence type="ECO:0000313" key="3">
    <source>
        <dbReference type="Proteomes" id="UP000501812"/>
    </source>
</evidence>
<dbReference type="Proteomes" id="UP000501812">
    <property type="component" value="Chromosome"/>
</dbReference>
<keyword evidence="3" id="KW-1185">Reference proteome</keyword>
<reference evidence="2 3" key="1">
    <citation type="submission" date="2020-04" db="EMBL/GenBank/DDBJ databases">
        <title>Luteolibacter sp. G-1-1-1 isolated from soil.</title>
        <authorList>
            <person name="Dahal R.H."/>
        </authorList>
    </citation>
    <scope>NUCLEOTIDE SEQUENCE [LARGE SCALE GENOMIC DNA]</scope>
    <source>
        <strain evidence="2 3">G-1-1-1</strain>
    </source>
</reference>
<accession>A0A858RD45</accession>
<dbReference type="RefSeq" id="WP_169452873.1">
    <property type="nucleotide sequence ID" value="NZ_CP051774.1"/>
</dbReference>
<dbReference type="KEGG" id="luo:HHL09_02260"/>
<feature type="region of interest" description="Disordered" evidence="1">
    <location>
        <begin position="1468"/>
        <end position="1488"/>
    </location>
</feature>
<feature type="region of interest" description="Disordered" evidence="1">
    <location>
        <begin position="1020"/>
        <end position="1052"/>
    </location>
</feature>
<name>A0A858RD45_9BACT</name>
<dbReference type="EMBL" id="CP051774">
    <property type="protein sequence ID" value="QJE94652.1"/>
    <property type="molecule type" value="Genomic_DNA"/>
</dbReference>
<evidence type="ECO:0000256" key="1">
    <source>
        <dbReference type="SAM" id="MobiDB-lite"/>
    </source>
</evidence>
<protein>
    <submittedName>
        <fullName evidence="2">Uncharacterized protein</fullName>
    </submittedName>
</protein>
<organism evidence="2 3">
    <name type="scientific">Luteolibacter luteus</name>
    <dbReference type="NCBI Taxonomy" id="2728835"/>
    <lineage>
        <taxon>Bacteria</taxon>
        <taxon>Pseudomonadati</taxon>
        <taxon>Verrucomicrobiota</taxon>
        <taxon>Verrucomicrobiia</taxon>
        <taxon>Verrucomicrobiales</taxon>
        <taxon>Verrucomicrobiaceae</taxon>
        <taxon>Luteolibacter</taxon>
    </lineage>
</organism>
<proteinExistence type="predicted"/>